<geneLocation type="plasmid" evidence="2">
    <name>unnamed5</name>
</geneLocation>
<evidence type="ECO:0008006" key="3">
    <source>
        <dbReference type="Google" id="ProtNLM"/>
    </source>
</evidence>
<evidence type="ECO:0000256" key="1">
    <source>
        <dbReference type="SAM" id="Coils"/>
    </source>
</evidence>
<reference evidence="2" key="1">
    <citation type="submission" date="2023-02" db="EMBL/GenBank/DDBJ databases">
        <title>Description and genomic characterization of Salipiger bruguierae sp. nov., isolated from the sediment of mangrove plant Bruguiera sexangula.</title>
        <authorList>
            <person name="Long M."/>
        </authorList>
    </citation>
    <scope>NUCLEOTIDE SEQUENCE</scope>
    <source>
        <strain evidence="2">H15</strain>
        <plasmid evidence="2">unnamed5</plasmid>
    </source>
</reference>
<keyword evidence="2" id="KW-0614">Plasmid</keyword>
<name>A0AAU8ASG2_9RHOB</name>
<gene>
    <name evidence="2" type="ORF">PVT71_28660</name>
</gene>
<dbReference type="RefSeq" id="WP_353476832.1">
    <property type="nucleotide sequence ID" value="NZ_CP123390.1"/>
</dbReference>
<evidence type="ECO:0000313" key="2">
    <source>
        <dbReference type="EMBL" id="XCC97955.1"/>
    </source>
</evidence>
<dbReference type="AlphaFoldDB" id="A0AAU8ASG2"/>
<accession>A0AAU8ASG2</accession>
<protein>
    <recommendedName>
        <fullName evidence="3">KfrA N-terminal DNA-binding domain-containing protein</fullName>
    </recommendedName>
</protein>
<dbReference type="EMBL" id="CP123390">
    <property type="protein sequence ID" value="XCC97955.1"/>
    <property type="molecule type" value="Genomic_DNA"/>
</dbReference>
<organism evidence="2">
    <name type="scientific">Alloyangia sp. H15</name>
    <dbReference type="NCBI Taxonomy" id="3029062"/>
    <lineage>
        <taxon>Bacteria</taxon>
        <taxon>Pseudomonadati</taxon>
        <taxon>Pseudomonadota</taxon>
        <taxon>Alphaproteobacteria</taxon>
        <taxon>Rhodobacterales</taxon>
        <taxon>Roseobacteraceae</taxon>
        <taxon>Alloyangia</taxon>
    </lineage>
</organism>
<feature type="coiled-coil region" evidence="1">
    <location>
        <begin position="131"/>
        <end position="186"/>
    </location>
</feature>
<keyword evidence="1" id="KW-0175">Coiled coil</keyword>
<proteinExistence type="predicted"/>
<sequence length="223" mass="24403">MTRTTARKRQGGRPPSYTSRQVYGIVARLIGCGTPSGEIDAAMVKEELCSAFGISSTIRLESLQKHVDLALSDYDSDEAEALLRALPETVAASIDHFIEGAREAFALLVARQNARCQAEAQTVCEELCAEKRTAHWRISELEAEVDRLKTDRQVLTAERDRTLAEADKLREQIRLGEDELNRLRGANGVVQLLVSQLQKSGLENLLQASVETGSPGKPSAQSA</sequence>